<dbReference type="SMR" id="A0A5C1PWR0"/>
<keyword evidence="8" id="KW-0625">Polysaccharide transport</keyword>
<organism evidence="18 19">
    <name type="scientific">Sphaerotilus sulfidivorans</name>
    <dbReference type="NCBI Taxonomy" id="639200"/>
    <lineage>
        <taxon>Bacteria</taxon>
        <taxon>Pseudomonadati</taxon>
        <taxon>Pseudomonadota</taxon>
        <taxon>Betaproteobacteria</taxon>
        <taxon>Burkholderiales</taxon>
        <taxon>Sphaerotilaceae</taxon>
        <taxon>Sphaerotilus</taxon>
    </lineage>
</organism>
<keyword evidence="11" id="KW-0472">Membrane</keyword>
<name>A0A5C1PWR0_9BURK</name>
<evidence type="ECO:0000256" key="10">
    <source>
        <dbReference type="ARBA" id="ARBA00023114"/>
    </source>
</evidence>
<evidence type="ECO:0000256" key="3">
    <source>
        <dbReference type="ARBA" id="ARBA00022448"/>
    </source>
</evidence>
<reference evidence="18 19" key="1">
    <citation type="submission" date="2019-02" db="EMBL/GenBank/DDBJ databases">
        <title>Complete Genome Sequence and Methylome Analysis of Sphaerotilus natans subsp. sulfidivorans D-507.</title>
        <authorList>
            <person name="Fomenkov A."/>
            <person name="Gridneva E."/>
            <person name="Smolyakov D."/>
            <person name="Dubinina G."/>
            <person name="Vincze T."/>
            <person name="Grabovich M."/>
            <person name="Roberts R.J."/>
        </authorList>
    </citation>
    <scope>NUCLEOTIDE SEQUENCE [LARGE SCALE GENOMIC DNA]</scope>
    <source>
        <strain evidence="18 19">D-507</strain>
    </source>
</reference>
<keyword evidence="12" id="KW-0564">Palmitate</keyword>
<dbReference type="InterPro" id="IPR049712">
    <property type="entry name" value="Poly_export"/>
</dbReference>
<dbReference type="GO" id="GO:0015288">
    <property type="term" value="F:porin activity"/>
    <property type="evidence" value="ECO:0007669"/>
    <property type="project" value="UniProtKB-KW"/>
</dbReference>
<dbReference type="Gene3D" id="3.10.560.10">
    <property type="entry name" value="Outer membrane lipoprotein wza domain like"/>
    <property type="match status" value="1"/>
</dbReference>
<evidence type="ECO:0000256" key="7">
    <source>
        <dbReference type="ARBA" id="ARBA00022729"/>
    </source>
</evidence>
<dbReference type="PANTHER" id="PTHR33619">
    <property type="entry name" value="POLYSACCHARIDE EXPORT PROTEIN GFCE-RELATED"/>
    <property type="match status" value="1"/>
</dbReference>
<dbReference type="InterPro" id="IPR054765">
    <property type="entry name" value="SLBB_dom"/>
</dbReference>
<dbReference type="Proteomes" id="UP000323522">
    <property type="component" value="Chromosome"/>
</dbReference>
<keyword evidence="7" id="KW-0732">Signal</keyword>
<protein>
    <submittedName>
        <fullName evidence="17">Polysaccharide export outer membrane protein</fullName>
    </submittedName>
    <submittedName>
        <fullName evidence="18">Sugar ABC transporter substrate-binding protein</fullName>
    </submittedName>
</protein>
<evidence type="ECO:0000256" key="9">
    <source>
        <dbReference type="ARBA" id="ARBA00023065"/>
    </source>
</evidence>
<evidence type="ECO:0000313" key="18">
    <source>
        <dbReference type="EMBL" id="QEM99737.1"/>
    </source>
</evidence>
<evidence type="ECO:0000313" key="20">
    <source>
        <dbReference type="Proteomes" id="UP001549111"/>
    </source>
</evidence>
<comment type="subcellular location">
    <subcellularLocation>
        <location evidence="1">Cell outer membrane</location>
        <topology evidence="1">Multi-pass membrane protein</topology>
    </subcellularLocation>
</comment>
<keyword evidence="10" id="KW-0626">Porin</keyword>
<keyword evidence="20" id="KW-1185">Reference proteome</keyword>
<evidence type="ECO:0000256" key="12">
    <source>
        <dbReference type="ARBA" id="ARBA00023139"/>
    </source>
</evidence>
<evidence type="ECO:0000259" key="16">
    <source>
        <dbReference type="Pfam" id="PF22461"/>
    </source>
</evidence>
<dbReference type="AlphaFoldDB" id="A0A5C1PWR0"/>
<evidence type="ECO:0000256" key="14">
    <source>
        <dbReference type="ARBA" id="ARBA00023288"/>
    </source>
</evidence>
<dbReference type="InterPro" id="IPR003715">
    <property type="entry name" value="Poly_export_N"/>
</dbReference>
<evidence type="ECO:0000256" key="11">
    <source>
        <dbReference type="ARBA" id="ARBA00023136"/>
    </source>
</evidence>
<proteinExistence type="inferred from homology"/>
<comment type="similarity">
    <text evidence="2">Belongs to the BexD/CtrA/VexA family.</text>
</comment>
<dbReference type="GO" id="GO:0046930">
    <property type="term" value="C:pore complex"/>
    <property type="evidence" value="ECO:0007669"/>
    <property type="project" value="UniProtKB-KW"/>
</dbReference>
<dbReference type="Proteomes" id="UP001549111">
    <property type="component" value="Unassembled WGS sequence"/>
</dbReference>
<dbReference type="PANTHER" id="PTHR33619:SF3">
    <property type="entry name" value="POLYSACCHARIDE EXPORT PROTEIN GFCE-RELATED"/>
    <property type="match status" value="1"/>
</dbReference>
<dbReference type="RefSeq" id="WP_149502499.1">
    <property type="nucleotide sequence ID" value="NZ_CP035708.1"/>
</dbReference>
<gene>
    <name evidence="17" type="ORF">ABIC99_003582</name>
    <name evidence="18" type="ORF">EWH46_02410</name>
</gene>
<dbReference type="Pfam" id="PF22461">
    <property type="entry name" value="SLBB_2"/>
    <property type="match status" value="1"/>
</dbReference>
<dbReference type="EMBL" id="CP035708">
    <property type="protein sequence ID" value="QEM99737.1"/>
    <property type="molecule type" value="Genomic_DNA"/>
</dbReference>
<dbReference type="GO" id="GO:0009279">
    <property type="term" value="C:cell outer membrane"/>
    <property type="evidence" value="ECO:0007669"/>
    <property type="project" value="UniProtKB-SubCell"/>
</dbReference>
<reference evidence="17 20" key="2">
    <citation type="submission" date="2024-06" db="EMBL/GenBank/DDBJ databases">
        <title>Genomic Encyclopedia of Type Strains, Phase IV (KMG-IV): sequencing the most valuable type-strain genomes for metagenomic binning, comparative biology and taxonomic classification.</title>
        <authorList>
            <person name="Goeker M."/>
        </authorList>
    </citation>
    <scope>NUCLEOTIDE SEQUENCE [LARGE SCALE GENOMIC DNA]</scope>
    <source>
        <strain evidence="17 20">D-501</strain>
    </source>
</reference>
<dbReference type="NCBIfam" id="TIGR03027">
    <property type="entry name" value="pepcterm_export"/>
    <property type="match status" value="1"/>
</dbReference>
<keyword evidence="14" id="KW-0449">Lipoprotein</keyword>
<evidence type="ECO:0000259" key="15">
    <source>
        <dbReference type="Pfam" id="PF02563"/>
    </source>
</evidence>
<evidence type="ECO:0000313" key="19">
    <source>
        <dbReference type="Proteomes" id="UP000323522"/>
    </source>
</evidence>
<sequence>MRIETSRLSRAAALLLASVMAVGTLSGCGSIGRHPPAPKSAETPDHRYKIGPLDTLNIVVWRNPELSATVTVRPDGRISTPLVEDLQASGKNPYDLSREIEKELSKVIRDPVVTVVVGSFQGVYSEQIRIVGEAARPQSVAFRQNMSLLDVMIQSGGLTDFADGNAAVLVRGAEGGKQYSIRLKDLLKRGDISANVDVKPGDIIIVPQSWF</sequence>
<dbReference type="KEGG" id="snn:EWH46_02410"/>
<evidence type="ECO:0000313" key="17">
    <source>
        <dbReference type="EMBL" id="MET3605749.1"/>
    </source>
</evidence>
<dbReference type="GO" id="GO:0006811">
    <property type="term" value="P:monoatomic ion transport"/>
    <property type="evidence" value="ECO:0007669"/>
    <property type="project" value="UniProtKB-KW"/>
</dbReference>
<evidence type="ECO:0000256" key="8">
    <source>
        <dbReference type="ARBA" id="ARBA00023047"/>
    </source>
</evidence>
<dbReference type="OrthoDB" id="9815244at2"/>
<dbReference type="EMBL" id="JBEPLS010000022">
    <property type="protein sequence ID" value="MET3605749.1"/>
    <property type="molecule type" value="Genomic_DNA"/>
</dbReference>
<evidence type="ECO:0000256" key="13">
    <source>
        <dbReference type="ARBA" id="ARBA00023237"/>
    </source>
</evidence>
<evidence type="ECO:0000256" key="1">
    <source>
        <dbReference type="ARBA" id="ARBA00004571"/>
    </source>
</evidence>
<feature type="domain" description="SLBB" evidence="16">
    <location>
        <begin position="128"/>
        <end position="206"/>
    </location>
</feature>
<dbReference type="InterPro" id="IPR017477">
    <property type="entry name" value="PEP-CTERM_polysacc_export"/>
</dbReference>
<keyword evidence="6" id="KW-0812">Transmembrane</keyword>
<keyword evidence="3" id="KW-0813">Transport</keyword>
<dbReference type="Gene3D" id="3.30.1950.10">
    <property type="entry name" value="wza like domain"/>
    <property type="match status" value="1"/>
</dbReference>
<dbReference type="PROSITE" id="PS51257">
    <property type="entry name" value="PROKAR_LIPOPROTEIN"/>
    <property type="match status" value="1"/>
</dbReference>
<evidence type="ECO:0000256" key="6">
    <source>
        <dbReference type="ARBA" id="ARBA00022692"/>
    </source>
</evidence>
<keyword evidence="5" id="KW-0762">Sugar transport</keyword>
<accession>A0A5C1PWR0</accession>
<keyword evidence="13" id="KW-0998">Cell outer membrane</keyword>
<keyword evidence="9" id="KW-0406">Ion transport</keyword>
<evidence type="ECO:0000256" key="5">
    <source>
        <dbReference type="ARBA" id="ARBA00022597"/>
    </source>
</evidence>
<feature type="domain" description="Polysaccharide export protein N-terminal" evidence="15">
    <location>
        <begin position="44"/>
        <end position="117"/>
    </location>
</feature>
<dbReference type="Pfam" id="PF02563">
    <property type="entry name" value="Poly_export"/>
    <property type="match status" value="1"/>
</dbReference>
<keyword evidence="4" id="KW-1134">Transmembrane beta strand</keyword>
<evidence type="ECO:0000256" key="4">
    <source>
        <dbReference type="ARBA" id="ARBA00022452"/>
    </source>
</evidence>
<dbReference type="GO" id="GO:0015159">
    <property type="term" value="F:polysaccharide transmembrane transporter activity"/>
    <property type="evidence" value="ECO:0007669"/>
    <property type="project" value="InterPro"/>
</dbReference>
<evidence type="ECO:0000256" key="2">
    <source>
        <dbReference type="ARBA" id="ARBA00009450"/>
    </source>
</evidence>